<proteinExistence type="predicted"/>
<sequence length="181" mass="20047">MTIDWDSAPEGTTHRNQFNGVWIKLLNQGGGQYQAWINGCWEMGFGHMNNAYQQRPPQAVTEWNGKGLPPVGTVCVLSGPTPHLNTLHPEWEGAEVKIYAHFNTDQDRALAAYVSADHMKGGVGIAELFLPIRTAEQIKAENEISEMIDDAMDGHMCLTEAEAKIVCSQLHKAGYRKQVAQ</sequence>
<keyword evidence="2" id="KW-1185">Reference proteome</keyword>
<gene>
    <name evidence="1" type="ORF">N015_13120</name>
</gene>
<dbReference type="RefSeq" id="WP_024685062.1">
    <property type="nucleotide sequence ID" value="NZ_CP047265.1"/>
</dbReference>
<accession>A0ABX6HCJ6</accession>
<name>A0ABX6HCJ6_9PSED</name>
<dbReference type="Proteomes" id="UP000464644">
    <property type="component" value="Chromosome"/>
</dbReference>
<protein>
    <submittedName>
        <fullName evidence="1">Uncharacterized protein</fullName>
    </submittedName>
</protein>
<dbReference type="EMBL" id="CP047265">
    <property type="protein sequence ID" value="QHF03295.1"/>
    <property type="molecule type" value="Genomic_DNA"/>
</dbReference>
<evidence type="ECO:0000313" key="1">
    <source>
        <dbReference type="EMBL" id="QHF03295.1"/>
    </source>
</evidence>
<evidence type="ECO:0000313" key="2">
    <source>
        <dbReference type="Proteomes" id="UP000464644"/>
    </source>
</evidence>
<organism evidence="1 2">
    <name type="scientific">Pseudomonas asturiensis</name>
    <dbReference type="NCBI Taxonomy" id="1190415"/>
    <lineage>
        <taxon>Bacteria</taxon>
        <taxon>Pseudomonadati</taxon>
        <taxon>Pseudomonadota</taxon>
        <taxon>Gammaproteobacteria</taxon>
        <taxon>Pseudomonadales</taxon>
        <taxon>Pseudomonadaceae</taxon>
        <taxon>Pseudomonas</taxon>
    </lineage>
</organism>
<reference evidence="1 2" key="1">
    <citation type="journal article" date="2014" name="Genome Announc.">
        <title>Draft Genome Sequences of a Phylogenetically Diverse Suite of Pseudomonas syringae Strains from Multiple Source Populations.</title>
        <authorList>
            <person name="Baltrus D.A."/>
            <person name="Yourstone S."/>
            <person name="Lind A."/>
            <person name="Guilbaud C."/>
            <person name="Sands D.C."/>
            <person name="Jones C.D."/>
            <person name="Morris C.E."/>
            <person name="Dangl J.L."/>
        </authorList>
    </citation>
    <scope>NUCLEOTIDE SEQUENCE [LARGE SCALE GENOMIC DNA]</scope>
    <source>
        <strain evidence="1 2">CC1524</strain>
    </source>
</reference>